<organism evidence="2 3">
    <name type="scientific">Gigaspora margarita</name>
    <dbReference type="NCBI Taxonomy" id="4874"/>
    <lineage>
        <taxon>Eukaryota</taxon>
        <taxon>Fungi</taxon>
        <taxon>Fungi incertae sedis</taxon>
        <taxon>Mucoromycota</taxon>
        <taxon>Glomeromycotina</taxon>
        <taxon>Glomeromycetes</taxon>
        <taxon>Diversisporales</taxon>
        <taxon>Gigasporaceae</taxon>
        <taxon>Gigaspora</taxon>
    </lineage>
</organism>
<keyword evidence="3" id="KW-1185">Reference proteome</keyword>
<sequence>VWKKISSRKGERLTATHWIRTNKTLKKCDACDKNDVLLKRKKCTLSLNTSDIYIVQVDSKYKIHIRTEDIDEYDWVVSNNTKNLSMANPDPYYDNIDTATVDSSESESQNRYNIKSQTIAKSHR</sequence>
<proteinExistence type="predicted"/>
<accession>A0ABN7WJC9</accession>
<feature type="region of interest" description="Disordered" evidence="1">
    <location>
        <begin position="97"/>
        <end position="124"/>
    </location>
</feature>
<name>A0ABN7WJC9_GIGMA</name>
<dbReference type="Proteomes" id="UP000789901">
    <property type="component" value="Unassembled WGS sequence"/>
</dbReference>
<reference evidence="2 3" key="1">
    <citation type="submission" date="2021-06" db="EMBL/GenBank/DDBJ databases">
        <authorList>
            <person name="Kallberg Y."/>
            <person name="Tangrot J."/>
            <person name="Rosling A."/>
        </authorList>
    </citation>
    <scope>NUCLEOTIDE SEQUENCE [LARGE SCALE GENOMIC DNA]</scope>
    <source>
        <strain evidence="2 3">120-4 pot B 10/14</strain>
    </source>
</reference>
<protein>
    <submittedName>
        <fullName evidence="2">41177_t:CDS:1</fullName>
    </submittedName>
</protein>
<dbReference type="EMBL" id="CAJVQB010048069">
    <property type="protein sequence ID" value="CAG8833803.1"/>
    <property type="molecule type" value="Genomic_DNA"/>
</dbReference>
<evidence type="ECO:0000256" key="1">
    <source>
        <dbReference type="SAM" id="MobiDB-lite"/>
    </source>
</evidence>
<comment type="caution">
    <text evidence="2">The sequence shown here is derived from an EMBL/GenBank/DDBJ whole genome shotgun (WGS) entry which is preliminary data.</text>
</comment>
<evidence type="ECO:0000313" key="2">
    <source>
        <dbReference type="EMBL" id="CAG8833803.1"/>
    </source>
</evidence>
<gene>
    <name evidence="2" type="ORF">GMARGA_LOCUS31734</name>
</gene>
<evidence type="ECO:0000313" key="3">
    <source>
        <dbReference type="Proteomes" id="UP000789901"/>
    </source>
</evidence>
<feature type="non-terminal residue" evidence="2">
    <location>
        <position position="1"/>
    </location>
</feature>